<organism evidence="1 2">
    <name type="scientific">Mesorhabditis spiculigera</name>
    <dbReference type="NCBI Taxonomy" id="96644"/>
    <lineage>
        <taxon>Eukaryota</taxon>
        <taxon>Metazoa</taxon>
        <taxon>Ecdysozoa</taxon>
        <taxon>Nematoda</taxon>
        <taxon>Chromadorea</taxon>
        <taxon>Rhabditida</taxon>
        <taxon>Rhabditina</taxon>
        <taxon>Rhabditomorpha</taxon>
        <taxon>Rhabditoidea</taxon>
        <taxon>Rhabditidae</taxon>
        <taxon>Mesorhabditinae</taxon>
        <taxon>Mesorhabditis</taxon>
    </lineage>
</organism>
<dbReference type="Gene3D" id="3.30.900.10">
    <property type="entry name" value="HORMA domain"/>
    <property type="match status" value="1"/>
</dbReference>
<protein>
    <submittedName>
        <fullName evidence="1">Uncharacterized protein</fullName>
    </submittedName>
</protein>
<proteinExistence type="predicted"/>
<gene>
    <name evidence="1" type="ORF">MSPICULIGERA_LOCUS13650</name>
</gene>
<evidence type="ECO:0000313" key="2">
    <source>
        <dbReference type="Proteomes" id="UP001177023"/>
    </source>
</evidence>
<accession>A0AA36G4A7</accession>
<name>A0AA36G4A7_9BILA</name>
<evidence type="ECO:0000313" key="1">
    <source>
        <dbReference type="EMBL" id="CAJ0575339.1"/>
    </source>
</evidence>
<sequence>MGDSQELAYGRPGRRLTADQEFANEMMNFLRAAFHQLLYQYGCYPSSSFIEKNFEQLPVKRCTSKDVVEYCEAQVELARNLLKRRKLEGVMIRFMDKYETPILEYDFELRNQVMHKLDTSWAPMGYRDYLRHHYREALGQICSLSLPPALLKKLKAEEHRAEFHLFLNPEVRNVALYDSRAVVVELANFMIRPKCLENDQQIGTHDYTAAFQARYTRNF</sequence>
<dbReference type="EMBL" id="CATQJA010002637">
    <property type="protein sequence ID" value="CAJ0575339.1"/>
    <property type="molecule type" value="Genomic_DNA"/>
</dbReference>
<dbReference type="InterPro" id="IPR036570">
    <property type="entry name" value="HORMA_dom_sf"/>
</dbReference>
<reference evidence="1" key="1">
    <citation type="submission" date="2023-06" db="EMBL/GenBank/DDBJ databases">
        <authorList>
            <person name="Delattre M."/>
        </authorList>
    </citation>
    <scope>NUCLEOTIDE SEQUENCE</scope>
    <source>
        <strain evidence="1">AF72</strain>
    </source>
</reference>
<keyword evidence="2" id="KW-1185">Reference proteome</keyword>
<dbReference type="Proteomes" id="UP001177023">
    <property type="component" value="Unassembled WGS sequence"/>
</dbReference>
<comment type="caution">
    <text evidence="1">The sequence shown here is derived from an EMBL/GenBank/DDBJ whole genome shotgun (WGS) entry which is preliminary data.</text>
</comment>
<dbReference type="AlphaFoldDB" id="A0AA36G4A7"/>
<feature type="non-terminal residue" evidence="1">
    <location>
        <position position="1"/>
    </location>
</feature>
<dbReference type="SUPFAM" id="SSF56019">
    <property type="entry name" value="The spindle assembly checkpoint protein mad2"/>
    <property type="match status" value="1"/>
</dbReference>